<dbReference type="SUPFAM" id="SSF46785">
    <property type="entry name" value="Winged helix' DNA-binding domain"/>
    <property type="match status" value="1"/>
</dbReference>
<organism evidence="2 3">
    <name type="scientific">Rubrobacter xylanophilus</name>
    <dbReference type="NCBI Taxonomy" id="49319"/>
    <lineage>
        <taxon>Bacteria</taxon>
        <taxon>Bacillati</taxon>
        <taxon>Actinomycetota</taxon>
        <taxon>Rubrobacteria</taxon>
        <taxon>Rubrobacterales</taxon>
        <taxon>Rubrobacteraceae</taxon>
        <taxon>Rubrobacter</taxon>
    </lineage>
</organism>
<dbReference type="InterPro" id="IPR011991">
    <property type="entry name" value="ArsR-like_HTH"/>
</dbReference>
<dbReference type="InterPro" id="IPR000600">
    <property type="entry name" value="ROK"/>
</dbReference>
<dbReference type="InterPro" id="IPR043129">
    <property type="entry name" value="ATPase_NBD"/>
</dbReference>
<dbReference type="InterPro" id="IPR036388">
    <property type="entry name" value="WH-like_DNA-bd_sf"/>
</dbReference>
<dbReference type="GO" id="GO:0016301">
    <property type="term" value="F:kinase activity"/>
    <property type="evidence" value="ECO:0007669"/>
    <property type="project" value="UniProtKB-KW"/>
</dbReference>
<dbReference type="Gene3D" id="1.10.10.10">
    <property type="entry name" value="Winged helix-like DNA-binding domain superfamily/Winged helix DNA-binding domain"/>
    <property type="match status" value="1"/>
</dbReference>
<dbReference type="InterPro" id="IPR036390">
    <property type="entry name" value="WH_DNA-bd_sf"/>
</dbReference>
<protein>
    <submittedName>
        <fullName evidence="2">Sugar kinase</fullName>
    </submittedName>
</protein>
<evidence type="ECO:0000256" key="1">
    <source>
        <dbReference type="ARBA" id="ARBA00006479"/>
    </source>
</evidence>
<dbReference type="CDD" id="cd00090">
    <property type="entry name" value="HTH_ARSR"/>
    <property type="match status" value="1"/>
</dbReference>
<dbReference type="Pfam" id="PF13412">
    <property type="entry name" value="HTH_24"/>
    <property type="match status" value="1"/>
</dbReference>
<keyword evidence="2" id="KW-0418">Kinase</keyword>
<gene>
    <name evidence="2" type="ORF">RxyAA322_27730</name>
</gene>
<evidence type="ECO:0000313" key="2">
    <source>
        <dbReference type="EMBL" id="BBL80919.1"/>
    </source>
</evidence>
<comment type="similarity">
    <text evidence="1">Belongs to the ROK (NagC/XylR) family.</text>
</comment>
<proteinExistence type="inferred from homology"/>
<accession>A0A510HLP8</accession>
<dbReference type="Gene3D" id="3.30.420.40">
    <property type="match status" value="2"/>
</dbReference>
<dbReference type="AlphaFoldDB" id="A0A510HLP8"/>
<sequence length="396" mass="41890">MTGHLRRHNRSVVLELIRTRGPLSRAALVEATNLSLPTVIEIVEQLENEGLVRKVGEGPSTGGRRPALIELVPDAFFALGVELGTRTTTVVLTDLRAVVRARESVPSRMSEGPEATYERMVEALRSFEGQLSGPEGKVLGIGVAFPAPVLDRFGAAFSPPSYPGWGEIRVGELLSRRYGLPVIVDNDANARAIGEHLFGVGQGHDDMFYFVCHRGVGGAAIMDGRLRRGAHGGAGEIGHTLVDPEGPRCGCGRYGCLEAFVGRAAIARRARRLFSLSGRSGISGVPLEEVKAEHVIRAACEGDELAAQVIRETGRYLGVGIANVANLFDPSLVVVGGSTAVAGDLLLEPAREVLRERGLGGIGEEVQVLSSRLGEDAGAVGAAALVLQELFAVRMG</sequence>
<reference evidence="2" key="1">
    <citation type="journal article" date="2019" name="Microbiol. Resour. Announc.">
        <title>Complete Genome Sequence of Rubrobacter xylanophilus Strain AA3-22, Isolated from Arima Onsen in Japan.</title>
        <authorList>
            <person name="Tomariguchi N."/>
            <person name="Miyazaki K."/>
        </authorList>
    </citation>
    <scope>NUCLEOTIDE SEQUENCE [LARGE SCALE GENOMIC DNA]</scope>
    <source>
        <strain evidence="2">AA3-22</strain>
    </source>
</reference>
<evidence type="ECO:0000313" key="3">
    <source>
        <dbReference type="Proteomes" id="UP000318065"/>
    </source>
</evidence>
<dbReference type="SUPFAM" id="SSF53067">
    <property type="entry name" value="Actin-like ATPase domain"/>
    <property type="match status" value="1"/>
</dbReference>
<keyword evidence="3" id="KW-1185">Reference proteome</keyword>
<keyword evidence="2" id="KW-0808">Transferase</keyword>
<dbReference type="PANTHER" id="PTHR18964">
    <property type="entry name" value="ROK (REPRESSOR, ORF, KINASE) FAMILY"/>
    <property type="match status" value="1"/>
</dbReference>
<dbReference type="EMBL" id="AP019791">
    <property type="protein sequence ID" value="BBL80919.1"/>
    <property type="molecule type" value="Genomic_DNA"/>
</dbReference>
<dbReference type="Pfam" id="PF00480">
    <property type="entry name" value="ROK"/>
    <property type="match status" value="1"/>
</dbReference>
<dbReference type="PANTHER" id="PTHR18964:SF149">
    <property type="entry name" value="BIFUNCTIONAL UDP-N-ACETYLGLUCOSAMINE 2-EPIMERASE_N-ACETYLMANNOSAMINE KINASE"/>
    <property type="match status" value="1"/>
</dbReference>
<name>A0A510HLP8_9ACTN</name>
<dbReference type="Proteomes" id="UP000318065">
    <property type="component" value="Chromosome"/>
</dbReference>